<dbReference type="InterPro" id="IPR043502">
    <property type="entry name" value="DNA/RNA_pol_sf"/>
</dbReference>
<organism evidence="1 2">
    <name type="scientific">Austropuccinia psidii MF-1</name>
    <dbReference type="NCBI Taxonomy" id="1389203"/>
    <lineage>
        <taxon>Eukaryota</taxon>
        <taxon>Fungi</taxon>
        <taxon>Dikarya</taxon>
        <taxon>Basidiomycota</taxon>
        <taxon>Pucciniomycotina</taxon>
        <taxon>Pucciniomycetes</taxon>
        <taxon>Pucciniales</taxon>
        <taxon>Sphaerophragmiaceae</taxon>
        <taxon>Austropuccinia</taxon>
    </lineage>
</organism>
<accession>A0A9Q3BQT2</accession>
<evidence type="ECO:0000313" key="2">
    <source>
        <dbReference type="Proteomes" id="UP000765509"/>
    </source>
</evidence>
<proteinExistence type="predicted"/>
<keyword evidence="2" id="KW-1185">Reference proteome</keyword>
<gene>
    <name evidence="1" type="ORF">O181_010309</name>
</gene>
<protein>
    <submittedName>
        <fullName evidence="1">Uncharacterized protein</fullName>
    </submittedName>
</protein>
<dbReference type="AlphaFoldDB" id="A0A9Q3BQT2"/>
<dbReference type="Gene3D" id="3.10.10.10">
    <property type="entry name" value="HIV Type 1 Reverse Transcriptase, subunit A, domain 1"/>
    <property type="match status" value="1"/>
</dbReference>
<comment type="caution">
    <text evidence="1">The sequence shown here is derived from an EMBL/GenBank/DDBJ whole genome shotgun (WGS) entry which is preliminary data.</text>
</comment>
<sequence length="273" mass="30780">MESYSRLPHLSSGQLYLSKVQDAQLMKTKPHRGKGSTAGNSCITGVVIDNKPTKLLLYPGAFYSCVGKYFPNTCVQNFEDQLLTIDGIKFKSSRNPMKSLGIFETTVIFAHINGNLIINVEFVVIQITVKKVSPVNLELEKFKSEQLNEGQLSLSLTDKQESKHSTLSYDHKEAFASYKEPQRKNVGHEVEIILNIERPYPPLLRRPAYPENPKSRKALELNIKELLYLGVIRNVGHNEEVEITTPVIVAWKNGKSRMVGDLTALNIVNVQER</sequence>
<name>A0A9Q3BQT2_9BASI</name>
<evidence type="ECO:0000313" key="1">
    <source>
        <dbReference type="EMBL" id="MBW0470594.1"/>
    </source>
</evidence>
<dbReference type="Proteomes" id="UP000765509">
    <property type="component" value="Unassembled WGS sequence"/>
</dbReference>
<reference evidence="1" key="1">
    <citation type="submission" date="2021-03" db="EMBL/GenBank/DDBJ databases">
        <title>Draft genome sequence of rust myrtle Austropuccinia psidii MF-1, a brazilian biotype.</title>
        <authorList>
            <person name="Quecine M.C."/>
            <person name="Pachon D.M.R."/>
            <person name="Bonatelli M.L."/>
            <person name="Correr F.H."/>
            <person name="Franceschini L.M."/>
            <person name="Leite T.F."/>
            <person name="Margarido G.R.A."/>
            <person name="Almeida C.A."/>
            <person name="Ferrarezi J.A."/>
            <person name="Labate C.A."/>
        </authorList>
    </citation>
    <scope>NUCLEOTIDE SEQUENCE</scope>
    <source>
        <strain evidence="1">MF-1</strain>
    </source>
</reference>
<dbReference type="SUPFAM" id="SSF56672">
    <property type="entry name" value="DNA/RNA polymerases"/>
    <property type="match status" value="1"/>
</dbReference>
<dbReference type="EMBL" id="AVOT02002495">
    <property type="protein sequence ID" value="MBW0470594.1"/>
    <property type="molecule type" value="Genomic_DNA"/>
</dbReference>